<feature type="transmembrane region" description="Helical" evidence="7">
    <location>
        <begin position="150"/>
        <end position="173"/>
    </location>
</feature>
<dbReference type="InterPro" id="IPR000515">
    <property type="entry name" value="MetI-like"/>
</dbReference>
<dbReference type="RefSeq" id="WP_067033782.1">
    <property type="nucleotide sequence ID" value="NZ_FLRA01000009.1"/>
</dbReference>
<evidence type="ECO:0000256" key="5">
    <source>
        <dbReference type="ARBA" id="ARBA00022989"/>
    </source>
</evidence>
<feature type="transmembrane region" description="Helical" evidence="7">
    <location>
        <begin position="525"/>
        <end position="547"/>
    </location>
</feature>
<dbReference type="OrthoDB" id="7852521at2"/>
<dbReference type="EMBL" id="FLRA01000009">
    <property type="protein sequence ID" value="SBT17233.1"/>
    <property type="molecule type" value="Genomic_DNA"/>
</dbReference>
<keyword evidence="3" id="KW-1003">Cell membrane</keyword>
<evidence type="ECO:0000256" key="1">
    <source>
        <dbReference type="ARBA" id="ARBA00004651"/>
    </source>
</evidence>
<gene>
    <name evidence="9" type="primary">ynjC</name>
    <name evidence="9" type="ORF">MGA5115_01342</name>
    <name evidence="10" type="ORF">MGA5116_03053</name>
</gene>
<evidence type="ECO:0000256" key="7">
    <source>
        <dbReference type="SAM" id="Phobius"/>
    </source>
</evidence>
<keyword evidence="11" id="KW-1185">Reference proteome</keyword>
<dbReference type="Gene3D" id="1.10.3720.10">
    <property type="entry name" value="MetI-like"/>
    <property type="match status" value="2"/>
</dbReference>
<protein>
    <submittedName>
        <fullName evidence="9">Inner membrane ABC transporter permease protein YnjC</fullName>
    </submittedName>
</protein>
<evidence type="ECO:0000259" key="8">
    <source>
        <dbReference type="PROSITE" id="PS50928"/>
    </source>
</evidence>
<evidence type="ECO:0000256" key="4">
    <source>
        <dbReference type="ARBA" id="ARBA00022692"/>
    </source>
</evidence>
<proteinExistence type="predicted"/>
<dbReference type="InterPro" id="IPR035906">
    <property type="entry name" value="MetI-like_sf"/>
</dbReference>
<feature type="transmembrane region" description="Helical" evidence="7">
    <location>
        <begin position="250"/>
        <end position="276"/>
    </location>
</feature>
<keyword evidence="2" id="KW-0813">Transport</keyword>
<organism evidence="9 12">
    <name type="scientific">Marinomonas gallaica</name>
    <dbReference type="NCBI Taxonomy" id="1806667"/>
    <lineage>
        <taxon>Bacteria</taxon>
        <taxon>Pseudomonadati</taxon>
        <taxon>Pseudomonadota</taxon>
        <taxon>Gammaproteobacteria</taxon>
        <taxon>Oceanospirillales</taxon>
        <taxon>Oceanospirillaceae</taxon>
        <taxon>Marinomonas</taxon>
    </lineage>
</organism>
<dbReference type="PANTHER" id="PTHR30183">
    <property type="entry name" value="MOLYBDENUM TRANSPORT SYSTEM PERMEASE PROTEIN MODB"/>
    <property type="match status" value="1"/>
</dbReference>
<accession>A0A1C3JPV7</accession>
<evidence type="ECO:0000256" key="2">
    <source>
        <dbReference type="ARBA" id="ARBA00022448"/>
    </source>
</evidence>
<dbReference type="PROSITE" id="PS50928">
    <property type="entry name" value="ABC_TM1"/>
    <property type="match status" value="1"/>
</dbReference>
<keyword evidence="6 7" id="KW-0472">Membrane</keyword>
<evidence type="ECO:0000313" key="11">
    <source>
        <dbReference type="Proteomes" id="UP000092840"/>
    </source>
</evidence>
<dbReference type="AlphaFoldDB" id="A0A1C3JPV7"/>
<dbReference type="PANTHER" id="PTHR30183:SF6">
    <property type="entry name" value="INNER MEMBRANE ABC TRANSPORTER PERMEASE PROTEIN YNJC"/>
    <property type="match status" value="1"/>
</dbReference>
<evidence type="ECO:0000256" key="6">
    <source>
        <dbReference type="ARBA" id="ARBA00023136"/>
    </source>
</evidence>
<evidence type="ECO:0000313" key="9">
    <source>
        <dbReference type="EMBL" id="SBT17233.1"/>
    </source>
</evidence>
<dbReference type="GO" id="GO:0005886">
    <property type="term" value="C:plasma membrane"/>
    <property type="evidence" value="ECO:0007669"/>
    <property type="project" value="UniProtKB-SubCell"/>
</dbReference>
<feature type="transmembrane region" description="Helical" evidence="7">
    <location>
        <begin position="424"/>
        <end position="443"/>
    </location>
</feature>
<dbReference type="EMBL" id="FLRB01000018">
    <property type="protein sequence ID" value="SBT22433.1"/>
    <property type="molecule type" value="Genomic_DNA"/>
</dbReference>
<evidence type="ECO:0000313" key="12">
    <source>
        <dbReference type="Proteomes" id="UP000092871"/>
    </source>
</evidence>
<dbReference type="GO" id="GO:0055085">
    <property type="term" value="P:transmembrane transport"/>
    <property type="evidence" value="ECO:0007669"/>
    <property type="project" value="InterPro"/>
</dbReference>
<dbReference type="SUPFAM" id="SSF161098">
    <property type="entry name" value="MetI-like"/>
    <property type="match status" value="2"/>
</dbReference>
<reference evidence="9 12" key="1">
    <citation type="submission" date="2016-06" db="EMBL/GenBank/DDBJ databases">
        <authorList>
            <person name="Kjaerup R.B."/>
            <person name="Dalgaard T.S."/>
            <person name="Juul-Madsen H.R."/>
        </authorList>
    </citation>
    <scope>NUCLEOTIDE SEQUENCE [LARGE SCALE GENOMIC DNA]</scope>
    <source>
        <strain evidence="9 12">CECT 5115</strain>
    </source>
</reference>
<feature type="transmembrane region" description="Helical" evidence="7">
    <location>
        <begin position="475"/>
        <end position="497"/>
    </location>
</feature>
<keyword evidence="5 7" id="KW-1133">Transmembrane helix</keyword>
<name>A0A1C3JPV7_9GAMM</name>
<evidence type="ECO:0000313" key="10">
    <source>
        <dbReference type="EMBL" id="SBT22433.1"/>
    </source>
</evidence>
<evidence type="ECO:0000256" key="3">
    <source>
        <dbReference type="ARBA" id="ARBA00022475"/>
    </source>
</evidence>
<dbReference type="Proteomes" id="UP000092871">
    <property type="component" value="Unassembled WGS sequence"/>
</dbReference>
<reference evidence="10 11" key="2">
    <citation type="submission" date="2016-06" db="EMBL/GenBank/DDBJ databases">
        <authorList>
            <person name="Rodrigo-Torres L."/>
            <person name="Arahal D.R."/>
        </authorList>
    </citation>
    <scope>NUCLEOTIDE SEQUENCE [LARGE SCALE GENOMIC DNA]</scope>
    <source>
        <strain evidence="10 11">CECT 5116</strain>
    </source>
</reference>
<feature type="transmembrane region" description="Helical" evidence="7">
    <location>
        <begin position="66"/>
        <end position="88"/>
    </location>
</feature>
<feature type="transmembrane region" description="Helical" evidence="7">
    <location>
        <begin position="362"/>
        <end position="380"/>
    </location>
</feature>
<feature type="transmembrane region" description="Helical" evidence="7">
    <location>
        <begin position="210"/>
        <end position="230"/>
    </location>
</feature>
<sequence length="563" mass="62882">MGHRANQLLYWVIIGGFFIPLLLGLLGVILPSFGIDPALGSSQFSLVHWHELLNQPEFWSGLKLSVLTGIMATVLSYWFASSLVVCTYQTRWFQRLQSIITPILSIPHAAITIGALFVLSPSGWLVRMISPWLTQFDRPPNWLTVQDPEGIALIIALVIKETPYLVFAMAAALSQLQPNKTLLTTRLLGYDSITAWHFTLLPQLFKLVRLPVFMVLAFNLTVVDVATIIGPNTPSTLAVTLLRWFNDPSLSLRGQASAAAMILAFSVAACIAIWLLSERCYSLIRKRLSLLGQRRSALRWTTLAGMLGALVILSLTILALFVLPLWAFTRRWRFPDNWPSSFTLDNVFRAGQNLIELSTQSFSLGLCSSLISLGLALVLLECERLRPKQKFAVIIVFSAILLPQITLLFGIQVGLLYLDWNGTWWSVLGLHTLYTLPYVYLTLKAPYLAFDQGYLEQANRLRTTPTRNFWQVKVALLKAPIGAALAIGFSVSMAQYLPTLIAGEGRINTLTTEAVARASSGNRKWVSVLALAQAILPLICFYMATLLPRYWTSWRLTLKRVLC</sequence>
<keyword evidence="4 7" id="KW-0812">Transmembrane</keyword>
<feature type="transmembrane region" description="Helical" evidence="7">
    <location>
        <begin position="297"/>
        <end position="328"/>
    </location>
</feature>
<dbReference type="Proteomes" id="UP000092840">
    <property type="component" value="Unassembled WGS sequence"/>
</dbReference>
<feature type="domain" description="ABC transmembrane type-1" evidence="8">
    <location>
        <begin position="58"/>
        <end position="274"/>
    </location>
</feature>
<feature type="transmembrane region" description="Helical" evidence="7">
    <location>
        <begin position="9"/>
        <end position="30"/>
    </location>
</feature>
<comment type="subcellular location">
    <subcellularLocation>
        <location evidence="1">Cell membrane</location>
        <topology evidence="1">Multi-pass membrane protein</topology>
    </subcellularLocation>
</comment>
<feature type="transmembrane region" description="Helical" evidence="7">
    <location>
        <begin position="109"/>
        <end position="130"/>
    </location>
</feature>
<feature type="transmembrane region" description="Helical" evidence="7">
    <location>
        <begin position="392"/>
        <end position="418"/>
    </location>
</feature>